<keyword evidence="1" id="KW-0812">Transmembrane</keyword>
<evidence type="ECO:0000313" key="2">
    <source>
        <dbReference type="EMBL" id="TPN88807.1"/>
    </source>
</evidence>
<dbReference type="AlphaFoldDB" id="A0A504JD67"/>
<comment type="caution">
    <text evidence="2">The sequence shown here is derived from an EMBL/GenBank/DDBJ whole genome shotgun (WGS) entry which is preliminary data.</text>
</comment>
<dbReference type="InterPro" id="IPR029058">
    <property type="entry name" value="AB_hydrolase_fold"/>
</dbReference>
<gene>
    <name evidence="2" type="ORF">FHK87_00925</name>
</gene>
<reference evidence="2 3" key="1">
    <citation type="submission" date="2019-06" db="EMBL/GenBank/DDBJ databases">
        <authorList>
            <person name="Meng X."/>
        </authorList>
    </citation>
    <scope>NUCLEOTIDE SEQUENCE [LARGE SCALE GENOMIC DNA]</scope>
    <source>
        <strain evidence="2 3">M625</strain>
    </source>
</reference>
<evidence type="ECO:0008006" key="4">
    <source>
        <dbReference type="Google" id="ProtNLM"/>
    </source>
</evidence>
<accession>A0A504JD67</accession>
<dbReference type="SUPFAM" id="SSF53474">
    <property type="entry name" value="alpha/beta-Hydrolases"/>
    <property type="match status" value="1"/>
</dbReference>
<dbReference type="EMBL" id="VFWZ01000001">
    <property type="protein sequence ID" value="TPN88807.1"/>
    <property type="molecule type" value="Genomic_DNA"/>
</dbReference>
<keyword evidence="1" id="KW-1133">Transmembrane helix</keyword>
<evidence type="ECO:0000313" key="3">
    <source>
        <dbReference type="Proteomes" id="UP000315540"/>
    </source>
</evidence>
<keyword evidence="1" id="KW-0472">Membrane</keyword>
<sequence length="304" mass="33762">MKKVFLKITNTKRLYAIANILLIVIFSITTFSCSKDDDVKPPVIADEISQDIKDLIYFRGDEKASTVLITVPGGPSTELATGIVDYLSNTFNLTGVLNVTVHQAQTLNPDILEGNEITLDQAVNFNAESVEKLYQVVKYFKDEGRTIYILGNSYGAFVAQELIAEKGFDVADKYLIVTGRLNINDVFWQALAEGRLAEFENGVTPIIAPEPFENTFNKNEARLFAGIIKNRYIQDFNSIEDLSNMTYIYGATDEAVGGLTDQEITFLQSKNTNIIAGDGGHDTTLDDYIVQGFNEAFGIQKRSF</sequence>
<keyword evidence="3" id="KW-1185">Reference proteome</keyword>
<protein>
    <recommendedName>
        <fullName evidence="4">Alpha/beta hydrolase</fullName>
    </recommendedName>
</protein>
<dbReference type="OrthoDB" id="1163128at2"/>
<dbReference type="PROSITE" id="PS51257">
    <property type="entry name" value="PROKAR_LIPOPROTEIN"/>
    <property type="match status" value="1"/>
</dbReference>
<dbReference type="RefSeq" id="WP_140588690.1">
    <property type="nucleotide sequence ID" value="NZ_VFWZ01000001.1"/>
</dbReference>
<dbReference type="Proteomes" id="UP000315540">
    <property type="component" value="Unassembled WGS sequence"/>
</dbReference>
<name>A0A504JD67_9FLAO</name>
<feature type="transmembrane region" description="Helical" evidence="1">
    <location>
        <begin position="12"/>
        <end position="31"/>
    </location>
</feature>
<organism evidence="2 3">
    <name type="scientific">Aquimarina algicola</name>
    <dbReference type="NCBI Taxonomy" id="2589995"/>
    <lineage>
        <taxon>Bacteria</taxon>
        <taxon>Pseudomonadati</taxon>
        <taxon>Bacteroidota</taxon>
        <taxon>Flavobacteriia</taxon>
        <taxon>Flavobacteriales</taxon>
        <taxon>Flavobacteriaceae</taxon>
        <taxon>Aquimarina</taxon>
    </lineage>
</organism>
<proteinExistence type="predicted"/>
<evidence type="ECO:0000256" key="1">
    <source>
        <dbReference type="SAM" id="Phobius"/>
    </source>
</evidence>